<protein>
    <recommendedName>
        <fullName evidence="3">Lipoprotein</fullName>
    </recommendedName>
</protein>
<dbReference type="Proteomes" id="UP001500523">
    <property type="component" value="Unassembled WGS sequence"/>
</dbReference>
<name>A0ABP7EP45_9SPHN</name>
<evidence type="ECO:0008006" key="3">
    <source>
        <dbReference type="Google" id="ProtNLM"/>
    </source>
</evidence>
<reference evidence="2" key="1">
    <citation type="journal article" date="2019" name="Int. J. Syst. Evol. Microbiol.">
        <title>The Global Catalogue of Microorganisms (GCM) 10K type strain sequencing project: providing services to taxonomists for standard genome sequencing and annotation.</title>
        <authorList>
            <consortium name="The Broad Institute Genomics Platform"/>
            <consortium name="The Broad Institute Genome Sequencing Center for Infectious Disease"/>
            <person name="Wu L."/>
            <person name="Ma J."/>
        </authorList>
    </citation>
    <scope>NUCLEOTIDE SEQUENCE [LARGE SCALE GENOMIC DNA]</scope>
    <source>
        <strain evidence="2">JCM 17498</strain>
    </source>
</reference>
<dbReference type="RefSeq" id="WP_344694446.1">
    <property type="nucleotide sequence ID" value="NZ_BAABBF010000010.1"/>
</dbReference>
<proteinExistence type="predicted"/>
<comment type="caution">
    <text evidence="1">The sequence shown here is derived from an EMBL/GenBank/DDBJ whole genome shotgun (WGS) entry which is preliminary data.</text>
</comment>
<accession>A0ABP7EP45</accession>
<dbReference type="EMBL" id="BAABBF010000010">
    <property type="protein sequence ID" value="GAA3721806.1"/>
    <property type="molecule type" value="Genomic_DNA"/>
</dbReference>
<keyword evidence="2" id="KW-1185">Reference proteome</keyword>
<organism evidence="1 2">
    <name type="scientific">Sphingomonas cynarae</name>
    <dbReference type="NCBI Taxonomy" id="930197"/>
    <lineage>
        <taxon>Bacteria</taxon>
        <taxon>Pseudomonadati</taxon>
        <taxon>Pseudomonadota</taxon>
        <taxon>Alphaproteobacteria</taxon>
        <taxon>Sphingomonadales</taxon>
        <taxon>Sphingomonadaceae</taxon>
        <taxon>Sphingomonas</taxon>
    </lineage>
</organism>
<evidence type="ECO:0000313" key="1">
    <source>
        <dbReference type="EMBL" id="GAA3721806.1"/>
    </source>
</evidence>
<evidence type="ECO:0000313" key="2">
    <source>
        <dbReference type="Proteomes" id="UP001500523"/>
    </source>
</evidence>
<sequence length="289" mass="30691">MALTATLTGCIAGPEKYKAIGANTPAVEAYRLTNFGTESASTVRGFANIAEGTETSIDTKSVYTPAQIGGKEDWRPVVDAGIYYVDNRCLAYLDAIFWANRAREGTSRQLGYIGAASAAALALVKASKQLIGLTPLGITLVDQTVNNLGKGLLFDLPPATVKKIVYKQQAVYKDQISKTAFTTRVAALQAVHGYLSICLPLSIETEVTEAIERADFKPISVLTPELKTEDVKAPAGPVVKPPVPPAVVPPAPVPVPPVLPTKDLDSNLKATLPVNSLPLIVQTQGDRQK</sequence>
<gene>
    <name evidence="1" type="ORF">GCM10022268_32520</name>
</gene>